<reference evidence="1 2" key="1">
    <citation type="submission" date="2015-11" db="EMBL/GenBank/DDBJ databases">
        <title>Draft genome sequences of new species of the genus Lactobacillus isolated from orchardgrass silage.</title>
        <authorList>
            <person name="Tohno M."/>
            <person name="Tanizawa Y."/>
            <person name="Arita M."/>
        </authorList>
    </citation>
    <scope>NUCLEOTIDE SEQUENCE [LARGE SCALE GENOMIC DNA]</scope>
    <source>
        <strain evidence="1 2">IWT25</strain>
    </source>
</reference>
<evidence type="ECO:0000313" key="2">
    <source>
        <dbReference type="Proteomes" id="UP000198414"/>
    </source>
</evidence>
<dbReference type="Proteomes" id="UP000198414">
    <property type="component" value="Unassembled WGS sequence"/>
</dbReference>
<name>A0A1Z5IZ65_9LACO</name>
<accession>A0A1Z5IZ65</accession>
<dbReference type="EMBL" id="BCMI01000027">
    <property type="protein sequence ID" value="GAX06828.1"/>
    <property type="molecule type" value="Genomic_DNA"/>
</dbReference>
<organism evidence="1 2">
    <name type="scientific">Secundilactobacillus pentosiphilus</name>
    <dbReference type="NCBI Taxonomy" id="1714682"/>
    <lineage>
        <taxon>Bacteria</taxon>
        <taxon>Bacillati</taxon>
        <taxon>Bacillota</taxon>
        <taxon>Bacilli</taxon>
        <taxon>Lactobacillales</taxon>
        <taxon>Lactobacillaceae</taxon>
        <taxon>Secundilactobacillus</taxon>
    </lineage>
</organism>
<gene>
    <name evidence="1" type="ORF">IWT25_02175</name>
</gene>
<comment type="caution">
    <text evidence="1">The sequence shown here is derived from an EMBL/GenBank/DDBJ whole genome shotgun (WGS) entry which is preliminary data.</text>
</comment>
<proteinExistence type="predicted"/>
<sequence>MTFTIFKFRNGKYLKGIYTSDQNYLGFEVTTDVFKAKQYDSDEMVADNDKLAYLDGEFVTGEIKVRE</sequence>
<dbReference type="RefSeq" id="WP_089121771.1">
    <property type="nucleotide sequence ID" value="NZ_BCMI01000027.1"/>
</dbReference>
<protein>
    <submittedName>
        <fullName evidence="1">Uncharacterized protein</fullName>
    </submittedName>
</protein>
<evidence type="ECO:0000313" key="1">
    <source>
        <dbReference type="EMBL" id="GAX06828.1"/>
    </source>
</evidence>
<dbReference type="AlphaFoldDB" id="A0A1Z5IZ65"/>